<dbReference type="UniPathway" id="UPA00135">
    <property type="reaction ID" value="UER00198"/>
</dbReference>
<dbReference type="InterPro" id="IPR004331">
    <property type="entry name" value="SPX_dom"/>
</dbReference>
<dbReference type="OrthoDB" id="27226at2759"/>
<keyword evidence="7" id="KW-0378">Hydrolase</keyword>
<dbReference type="InterPro" id="IPR036412">
    <property type="entry name" value="HAD-like_sf"/>
</dbReference>
<evidence type="ECO:0000256" key="5">
    <source>
        <dbReference type="ARBA" id="ARBA00022605"/>
    </source>
</evidence>
<dbReference type="InterPro" id="IPR004469">
    <property type="entry name" value="PSP"/>
</dbReference>
<evidence type="ECO:0000313" key="15">
    <source>
        <dbReference type="Proteomes" id="UP000654370"/>
    </source>
</evidence>
<dbReference type="SFLD" id="SFLDF00029">
    <property type="entry name" value="phosphoserine_phosphatase"/>
    <property type="match status" value="1"/>
</dbReference>
<keyword evidence="5" id="KW-0028">Amino-acid biosynthesis</keyword>
<reference evidence="14" key="1">
    <citation type="submission" date="2020-12" db="EMBL/GenBank/DDBJ databases">
        <title>Metabolic potential, ecology and presence of endohyphal bacteria is reflected in genomic diversity of Mucoromycotina.</title>
        <authorList>
            <person name="Muszewska A."/>
            <person name="Okrasinska A."/>
            <person name="Steczkiewicz K."/>
            <person name="Drgas O."/>
            <person name="Orlowska M."/>
            <person name="Perlinska-Lenart U."/>
            <person name="Aleksandrzak-Piekarczyk T."/>
            <person name="Szatraj K."/>
            <person name="Zielenkiewicz U."/>
            <person name="Pilsyk S."/>
            <person name="Malc E."/>
            <person name="Mieczkowski P."/>
            <person name="Kruszewska J.S."/>
            <person name="Biernat P."/>
            <person name="Pawlowska J."/>
        </authorList>
    </citation>
    <scope>NUCLEOTIDE SEQUENCE</scope>
    <source>
        <strain evidence="14">WA0000067209</strain>
    </source>
</reference>
<evidence type="ECO:0000256" key="8">
    <source>
        <dbReference type="ARBA" id="ARBA00022842"/>
    </source>
</evidence>
<dbReference type="SFLD" id="SFLDS00003">
    <property type="entry name" value="Haloacid_Dehalogenase"/>
    <property type="match status" value="1"/>
</dbReference>
<evidence type="ECO:0000259" key="13">
    <source>
        <dbReference type="PROSITE" id="PS51382"/>
    </source>
</evidence>
<evidence type="ECO:0000256" key="9">
    <source>
        <dbReference type="ARBA" id="ARBA00023299"/>
    </source>
</evidence>
<dbReference type="PANTHER" id="PTHR43344:SF2">
    <property type="entry name" value="PHOSPHOSERINE PHOSPHATASE"/>
    <property type="match status" value="1"/>
</dbReference>
<evidence type="ECO:0000256" key="11">
    <source>
        <dbReference type="PIRSR" id="PIRSR604469-1"/>
    </source>
</evidence>
<dbReference type="PANTHER" id="PTHR43344">
    <property type="entry name" value="PHOSPHOSERINE PHOSPHATASE"/>
    <property type="match status" value="1"/>
</dbReference>
<feature type="active site" description="Proton donor" evidence="11">
    <location>
        <position position="435"/>
    </location>
</feature>
<evidence type="ECO:0000256" key="4">
    <source>
        <dbReference type="ARBA" id="ARBA00012640"/>
    </source>
</evidence>
<feature type="compositionally biased region" description="Low complexity" evidence="12">
    <location>
        <begin position="200"/>
        <end position="212"/>
    </location>
</feature>
<dbReference type="SFLD" id="SFLDG01136">
    <property type="entry name" value="C1.6:_Phosphoserine_Phosphatas"/>
    <property type="match status" value="1"/>
</dbReference>
<dbReference type="CDD" id="cd07500">
    <property type="entry name" value="HAD_PSP"/>
    <property type="match status" value="1"/>
</dbReference>
<dbReference type="NCBIfam" id="TIGR01488">
    <property type="entry name" value="HAD-SF-IB"/>
    <property type="match status" value="1"/>
</dbReference>
<evidence type="ECO:0000256" key="3">
    <source>
        <dbReference type="ARBA" id="ARBA00009184"/>
    </source>
</evidence>
<dbReference type="SFLD" id="SFLDG01137">
    <property type="entry name" value="C1.6.1:_Phosphoserine_Phosphat"/>
    <property type="match status" value="1"/>
</dbReference>
<dbReference type="AlphaFoldDB" id="A0A8H7PUR5"/>
<dbReference type="InterPro" id="IPR050582">
    <property type="entry name" value="HAD-like_SerB"/>
</dbReference>
<keyword evidence="9" id="KW-0718">Serine biosynthesis</keyword>
<evidence type="ECO:0000256" key="10">
    <source>
        <dbReference type="ARBA" id="ARBA00031693"/>
    </source>
</evidence>
<comment type="similarity">
    <text evidence="3">Belongs to the HAD-like hydrolase superfamily. SerB family.</text>
</comment>
<dbReference type="Pfam" id="PF13740">
    <property type="entry name" value="ACT_6"/>
    <property type="match status" value="1"/>
</dbReference>
<dbReference type="PROSITE" id="PS51382">
    <property type="entry name" value="SPX"/>
    <property type="match status" value="1"/>
</dbReference>
<evidence type="ECO:0000256" key="1">
    <source>
        <dbReference type="ARBA" id="ARBA00001946"/>
    </source>
</evidence>
<feature type="active site" description="Nucleophile" evidence="11">
    <location>
        <position position="433"/>
    </location>
</feature>
<protein>
    <recommendedName>
        <fullName evidence="4">phosphoserine phosphatase</fullName>
        <ecNumber evidence="4">3.1.3.3</ecNumber>
    </recommendedName>
    <alternativeName>
        <fullName evidence="10">O-phosphoserine phosphohydrolase</fullName>
    </alternativeName>
</protein>
<dbReference type="Proteomes" id="UP000654370">
    <property type="component" value="Unassembled WGS sequence"/>
</dbReference>
<dbReference type="GO" id="GO:0006564">
    <property type="term" value="P:L-serine biosynthetic process"/>
    <property type="evidence" value="ECO:0007669"/>
    <property type="project" value="UniProtKB-KW"/>
</dbReference>
<dbReference type="CDD" id="cd14447">
    <property type="entry name" value="SPX"/>
    <property type="match status" value="1"/>
</dbReference>
<sequence length="648" mass="72199">MKFGKYLEERKAHIPKDHADHCIDYVGLKLLLKQEVYQNSIKLELSSRSWSSQEEGRSFSDLVSERLKSLQVYEVSFIDKLDAQVERCSTYFDAESTKLKHAYDKIQQADADATAQLYQQVLALEKFVFLNYTGIVKILKKNDRHSGLSISEPYLHRVGSLPLVRAETLSALKQSLMYELSRRQVNPSETVTPASPVMMRSRSSNTSRSATADLPSSPLQPNQKVLISLSGPHGTDIIGAVLDSVAKHDCVVEDFMLSRLYHNVTFGVLITLTTDNVSIFRDLANQARKWNASLTFDVPDTQATEPAIKHMGEKEIKNNHKEVFLPPSLEQAPYSGRIKYAATLLNQTGLSSEFLFKWTQLLLENHISVEKMRRLNVGDGKVSCAEYQISVPESLEMDSMKKQLIELSRSFGTDVALQNDNVFRKNKRLVVFDMDSTLIQQEVIDEIARHAGVMDKVSAITEAAMNGEIDFKESLRRRVALLQGTSVEVLNTVRDNLTFTEGAKYLCKALKRLGFKLAVISGGFLPLANYVKAELGLDYAFANQLKVSSDGLFLTGETVGATVDGMRKAELLEVIAQAEGVSLDQVIAVGDGANDLWMLGKAGLGIAFNAKPLVQEQAQTRINQKSLKYVLSLLGYSDEDMQQLSSSY</sequence>
<dbReference type="InterPro" id="IPR023214">
    <property type="entry name" value="HAD_sf"/>
</dbReference>
<gene>
    <name evidence="14" type="ORF">INT43_004027</name>
</gene>
<proteinExistence type="inferred from homology"/>
<dbReference type="Gene3D" id="3.40.50.1000">
    <property type="entry name" value="HAD superfamily/HAD-like"/>
    <property type="match status" value="1"/>
</dbReference>
<dbReference type="NCBIfam" id="TIGR00338">
    <property type="entry name" value="serB"/>
    <property type="match status" value="1"/>
</dbReference>
<keyword evidence="15" id="KW-1185">Reference proteome</keyword>
<organism evidence="14 15">
    <name type="scientific">Mortierella isabellina</name>
    <name type="common">Filamentous fungus</name>
    <name type="synonym">Umbelopsis isabellina</name>
    <dbReference type="NCBI Taxonomy" id="91625"/>
    <lineage>
        <taxon>Eukaryota</taxon>
        <taxon>Fungi</taxon>
        <taxon>Fungi incertae sedis</taxon>
        <taxon>Mucoromycota</taxon>
        <taxon>Mucoromycotina</taxon>
        <taxon>Umbelopsidomycetes</taxon>
        <taxon>Umbelopsidales</taxon>
        <taxon>Umbelopsidaceae</taxon>
        <taxon>Umbelopsis</taxon>
    </lineage>
</organism>
<feature type="region of interest" description="Disordered" evidence="12">
    <location>
        <begin position="185"/>
        <end position="219"/>
    </location>
</feature>
<evidence type="ECO:0000256" key="12">
    <source>
        <dbReference type="SAM" id="MobiDB-lite"/>
    </source>
</evidence>
<name>A0A8H7PUR5_MORIS</name>
<keyword evidence="8" id="KW-0460">Magnesium</keyword>
<evidence type="ECO:0000256" key="7">
    <source>
        <dbReference type="ARBA" id="ARBA00022801"/>
    </source>
</evidence>
<evidence type="ECO:0000313" key="14">
    <source>
        <dbReference type="EMBL" id="KAG2180238.1"/>
    </source>
</evidence>
<comment type="cofactor">
    <cofactor evidence="1">
        <name>Mg(2+)</name>
        <dbReference type="ChEBI" id="CHEBI:18420"/>
    </cofactor>
</comment>
<comment type="pathway">
    <text evidence="2">Amino-acid biosynthesis; L-serine biosynthesis; L-serine from 3-phospho-D-glycerate: step 3/3.</text>
</comment>
<comment type="caution">
    <text evidence="14">The sequence shown here is derived from an EMBL/GenBank/DDBJ whole genome shotgun (WGS) entry which is preliminary data.</text>
</comment>
<dbReference type="EMBL" id="JAEPQZ010000006">
    <property type="protein sequence ID" value="KAG2180238.1"/>
    <property type="molecule type" value="Genomic_DNA"/>
</dbReference>
<dbReference type="Pfam" id="PF00702">
    <property type="entry name" value="Hydrolase"/>
    <property type="match status" value="1"/>
</dbReference>
<accession>A0A8H7PUR5</accession>
<evidence type="ECO:0000256" key="6">
    <source>
        <dbReference type="ARBA" id="ARBA00022723"/>
    </source>
</evidence>
<dbReference type="GO" id="GO:0005737">
    <property type="term" value="C:cytoplasm"/>
    <property type="evidence" value="ECO:0007669"/>
    <property type="project" value="TreeGrafter"/>
</dbReference>
<dbReference type="EC" id="3.1.3.3" evidence="4"/>
<dbReference type="GO" id="GO:0036424">
    <property type="term" value="F:L-phosphoserine phosphatase activity"/>
    <property type="evidence" value="ECO:0007669"/>
    <property type="project" value="InterPro"/>
</dbReference>
<evidence type="ECO:0000256" key="2">
    <source>
        <dbReference type="ARBA" id="ARBA00005135"/>
    </source>
</evidence>
<dbReference type="Pfam" id="PF03105">
    <property type="entry name" value="SPX"/>
    <property type="match status" value="1"/>
</dbReference>
<dbReference type="SUPFAM" id="SSF56784">
    <property type="entry name" value="HAD-like"/>
    <property type="match status" value="1"/>
</dbReference>
<keyword evidence="6" id="KW-0479">Metal-binding</keyword>
<feature type="domain" description="SPX" evidence="13">
    <location>
        <begin position="1"/>
        <end position="156"/>
    </location>
</feature>
<dbReference type="GO" id="GO:0000287">
    <property type="term" value="F:magnesium ion binding"/>
    <property type="evidence" value="ECO:0007669"/>
    <property type="project" value="TreeGrafter"/>
</dbReference>